<evidence type="ECO:0000313" key="2">
    <source>
        <dbReference type="EMBL" id="KAJ8344369.1"/>
    </source>
</evidence>
<evidence type="ECO:0000256" key="1">
    <source>
        <dbReference type="SAM" id="MobiDB-lite"/>
    </source>
</evidence>
<name>A0A9Q1ET08_SYNKA</name>
<proteinExistence type="predicted"/>
<feature type="region of interest" description="Disordered" evidence="1">
    <location>
        <begin position="109"/>
        <end position="176"/>
    </location>
</feature>
<feature type="compositionally biased region" description="Basic and acidic residues" evidence="1">
    <location>
        <begin position="109"/>
        <end position="122"/>
    </location>
</feature>
<gene>
    <name evidence="2" type="ORF">SKAU_G00316980</name>
</gene>
<organism evidence="2 3">
    <name type="scientific">Synaphobranchus kaupii</name>
    <name type="common">Kaup's arrowtooth eel</name>
    <dbReference type="NCBI Taxonomy" id="118154"/>
    <lineage>
        <taxon>Eukaryota</taxon>
        <taxon>Metazoa</taxon>
        <taxon>Chordata</taxon>
        <taxon>Craniata</taxon>
        <taxon>Vertebrata</taxon>
        <taxon>Euteleostomi</taxon>
        <taxon>Actinopterygii</taxon>
        <taxon>Neopterygii</taxon>
        <taxon>Teleostei</taxon>
        <taxon>Anguilliformes</taxon>
        <taxon>Synaphobranchidae</taxon>
        <taxon>Synaphobranchus</taxon>
    </lineage>
</organism>
<accession>A0A9Q1ET08</accession>
<comment type="caution">
    <text evidence="2">The sequence shown here is derived from an EMBL/GenBank/DDBJ whole genome shotgun (WGS) entry which is preliminary data.</text>
</comment>
<dbReference type="AlphaFoldDB" id="A0A9Q1ET08"/>
<protein>
    <submittedName>
        <fullName evidence="2">Uncharacterized protein</fullName>
    </submittedName>
</protein>
<evidence type="ECO:0000313" key="3">
    <source>
        <dbReference type="Proteomes" id="UP001152622"/>
    </source>
</evidence>
<sequence length="192" mass="21626">MSGVRREAGLTWRQTQNLRREKGERMRQFYPPLCFPGGLMSLNAARWAFPTVRHPSTPTTPPTPSPPPGIQGWVLLSEPAGEHKEINEGKDNETTSSLTGLRQFYSPFNKEKECRQNKETDGAHWLQTKRPGDRGSSALSLAGETPRRRSNRPLNMRGEPADPSDQGLKEEQRRAGCVTVECKHKPPSHKLY</sequence>
<keyword evidence="3" id="KW-1185">Reference proteome</keyword>
<dbReference type="Proteomes" id="UP001152622">
    <property type="component" value="Chromosome 13"/>
</dbReference>
<dbReference type="EMBL" id="JAINUF010000013">
    <property type="protein sequence ID" value="KAJ8344369.1"/>
    <property type="molecule type" value="Genomic_DNA"/>
</dbReference>
<reference evidence="2" key="1">
    <citation type="journal article" date="2023" name="Science">
        <title>Genome structures resolve the early diversification of teleost fishes.</title>
        <authorList>
            <person name="Parey E."/>
            <person name="Louis A."/>
            <person name="Montfort J."/>
            <person name="Bouchez O."/>
            <person name="Roques C."/>
            <person name="Iampietro C."/>
            <person name="Lluch J."/>
            <person name="Castinel A."/>
            <person name="Donnadieu C."/>
            <person name="Desvignes T."/>
            <person name="Floi Bucao C."/>
            <person name="Jouanno E."/>
            <person name="Wen M."/>
            <person name="Mejri S."/>
            <person name="Dirks R."/>
            <person name="Jansen H."/>
            <person name="Henkel C."/>
            <person name="Chen W.J."/>
            <person name="Zahm M."/>
            <person name="Cabau C."/>
            <person name="Klopp C."/>
            <person name="Thompson A.W."/>
            <person name="Robinson-Rechavi M."/>
            <person name="Braasch I."/>
            <person name="Lecointre G."/>
            <person name="Bobe J."/>
            <person name="Postlethwait J.H."/>
            <person name="Berthelot C."/>
            <person name="Roest Crollius H."/>
            <person name="Guiguen Y."/>
        </authorList>
    </citation>
    <scope>NUCLEOTIDE SEQUENCE</scope>
    <source>
        <strain evidence="2">WJC10195</strain>
    </source>
</reference>